<dbReference type="SMART" id="SM00297">
    <property type="entry name" value="BROMO"/>
    <property type="match status" value="1"/>
</dbReference>
<gene>
    <name evidence="5" type="ORF">SASPL_140125</name>
</gene>
<dbReference type="Proteomes" id="UP000298416">
    <property type="component" value="Unassembled WGS sequence"/>
</dbReference>
<dbReference type="EMBL" id="PNBA02000015">
    <property type="protein sequence ID" value="KAG6398658.1"/>
    <property type="molecule type" value="Genomic_DNA"/>
</dbReference>
<evidence type="ECO:0000256" key="3">
    <source>
        <dbReference type="SAM" id="MobiDB-lite"/>
    </source>
</evidence>
<evidence type="ECO:0000313" key="6">
    <source>
        <dbReference type="Proteomes" id="UP000298416"/>
    </source>
</evidence>
<dbReference type="PRINTS" id="PR00503">
    <property type="entry name" value="BROMODOMAIN"/>
</dbReference>
<dbReference type="PROSITE" id="PS50014">
    <property type="entry name" value="BROMODOMAIN_2"/>
    <property type="match status" value="1"/>
</dbReference>
<dbReference type="OrthoDB" id="21449at2759"/>
<evidence type="ECO:0000256" key="2">
    <source>
        <dbReference type="PROSITE-ProRule" id="PRU00035"/>
    </source>
</evidence>
<dbReference type="InterPro" id="IPR036427">
    <property type="entry name" value="Bromodomain-like_sf"/>
</dbReference>
<feature type="compositionally biased region" description="Basic residues" evidence="3">
    <location>
        <begin position="1"/>
        <end position="16"/>
    </location>
</feature>
<feature type="compositionally biased region" description="Acidic residues" evidence="3">
    <location>
        <begin position="37"/>
        <end position="53"/>
    </location>
</feature>
<reference evidence="5" key="2">
    <citation type="submission" date="2020-08" db="EMBL/GenBank/DDBJ databases">
        <title>Plant Genome Project.</title>
        <authorList>
            <person name="Zhang R.-G."/>
        </authorList>
    </citation>
    <scope>NUCLEOTIDE SEQUENCE</scope>
    <source>
        <strain evidence="5">Huo1</strain>
        <tissue evidence="5">Leaf</tissue>
    </source>
</reference>
<feature type="region of interest" description="Disordered" evidence="3">
    <location>
        <begin position="441"/>
        <end position="508"/>
    </location>
</feature>
<proteinExistence type="predicted"/>
<accession>A0A8X8WR09</accession>
<feature type="compositionally biased region" description="Polar residues" evidence="3">
    <location>
        <begin position="325"/>
        <end position="343"/>
    </location>
</feature>
<dbReference type="Gene3D" id="1.20.920.10">
    <property type="entry name" value="Bromodomain-like"/>
    <property type="match status" value="1"/>
</dbReference>
<feature type="compositionally biased region" description="Basic and acidic residues" evidence="3">
    <location>
        <begin position="499"/>
        <end position="508"/>
    </location>
</feature>
<comment type="caution">
    <text evidence="5">The sequence shown here is derived from an EMBL/GenBank/DDBJ whole genome shotgun (WGS) entry which is preliminary data.</text>
</comment>
<protein>
    <recommendedName>
        <fullName evidence="4">Bromo domain-containing protein</fullName>
    </recommendedName>
</protein>
<reference evidence="5" key="1">
    <citation type="submission" date="2018-01" db="EMBL/GenBank/DDBJ databases">
        <authorList>
            <person name="Mao J.F."/>
        </authorList>
    </citation>
    <scope>NUCLEOTIDE SEQUENCE</scope>
    <source>
        <strain evidence="5">Huo1</strain>
        <tissue evidence="5">Leaf</tissue>
    </source>
</reference>
<feature type="domain" description="Bromo" evidence="4">
    <location>
        <begin position="215"/>
        <end position="288"/>
    </location>
</feature>
<feature type="compositionally biased region" description="Polar residues" evidence="3">
    <location>
        <begin position="136"/>
        <end position="160"/>
    </location>
</feature>
<feature type="region of interest" description="Disordered" evidence="3">
    <location>
        <begin position="311"/>
        <end position="348"/>
    </location>
</feature>
<feature type="compositionally biased region" description="Low complexity" evidence="3">
    <location>
        <begin position="163"/>
        <end position="175"/>
    </location>
</feature>
<feature type="compositionally biased region" description="Basic and acidic residues" evidence="3">
    <location>
        <begin position="459"/>
        <end position="468"/>
    </location>
</feature>
<dbReference type="PROSITE" id="PS00633">
    <property type="entry name" value="BROMODOMAIN_1"/>
    <property type="match status" value="1"/>
</dbReference>
<keyword evidence="1 2" id="KW-0103">Bromodomain</keyword>
<dbReference type="InterPro" id="IPR018359">
    <property type="entry name" value="Bromodomain_CS"/>
</dbReference>
<evidence type="ECO:0000259" key="4">
    <source>
        <dbReference type="PROSITE" id="PS50014"/>
    </source>
</evidence>
<dbReference type="Pfam" id="PF00439">
    <property type="entry name" value="Bromodomain"/>
    <property type="match status" value="1"/>
</dbReference>
<dbReference type="PANTHER" id="PTHR47809:SF2">
    <property type="entry name" value="DNA-BINDING BROMODOMAIN-CONTAINING PROTEIN"/>
    <property type="match status" value="1"/>
</dbReference>
<name>A0A8X8WR09_SALSN</name>
<dbReference type="AlphaFoldDB" id="A0A8X8WR09"/>
<feature type="region of interest" description="Disordered" evidence="3">
    <location>
        <begin position="396"/>
        <end position="424"/>
    </location>
</feature>
<evidence type="ECO:0000256" key="1">
    <source>
        <dbReference type="ARBA" id="ARBA00023117"/>
    </source>
</evidence>
<sequence>MKRRRGSKKGRQKKPKLASTDEAAPAAAVSVNTDENSGVDEFENEDVDSGMDAETERTPSPPRASQPETIANPDTVARPNSSNIFGKAVYTRVKVKIKTSKTLRASSDAPSLSDTDKSSHQVGSEKQLPSEKVEDSGNSLSETNGGISGNTTQKPTSVKIKSSRGLGSSSMSPCSNTEPLKGDMVEKKDAKLLHKESKHNEQELITALEVIRKIMKMDAAEPFNVPVNPVALGIPDYFDVITTPMDFGTICSNLEKGVKYKTAEDVFIDVQYIWDNCYRYNNKGDYIVELMKRVKKAFTKYWAAAGLFSEQPQESPESNPVKDLTPSSDGNTPVNGGAPTSSGKKFHGLKKHKEGCQCAICVMMRRRQEREEIARLVGGHTDVSDDSFGEDIKRERFSHGESPFGEYALSDGEDSPETEKKGQELKVGHLRDFYIQQNEGGIIASGKREGSQDLLSSHRSGDDNDMHHHTPQIGSGGNVSNDSQIEPKDGNGSAATDQQRPKDSLDKNQRAKMLENLRYLENPMLLELYGTLFTDNSQSLWSGPHSLVGQKQERSNRRSSFCSAISAFMKK</sequence>
<dbReference type="PANTHER" id="PTHR47809">
    <property type="entry name" value="DNA-BINDING BROMODOMAIN-CONTAINING PROTEIN"/>
    <property type="match status" value="1"/>
</dbReference>
<keyword evidence="6" id="KW-1185">Reference proteome</keyword>
<feature type="compositionally biased region" description="Polar residues" evidence="3">
    <location>
        <begin position="102"/>
        <end position="113"/>
    </location>
</feature>
<dbReference type="InterPro" id="IPR001487">
    <property type="entry name" value="Bromodomain"/>
</dbReference>
<organism evidence="5">
    <name type="scientific">Salvia splendens</name>
    <name type="common">Scarlet sage</name>
    <dbReference type="NCBI Taxonomy" id="180675"/>
    <lineage>
        <taxon>Eukaryota</taxon>
        <taxon>Viridiplantae</taxon>
        <taxon>Streptophyta</taxon>
        <taxon>Embryophyta</taxon>
        <taxon>Tracheophyta</taxon>
        <taxon>Spermatophyta</taxon>
        <taxon>Magnoliopsida</taxon>
        <taxon>eudicotyledons</taxon>
        <taxon>Gunneridae</taxon>
        <taxon>Pentapetalae</taxon>
        <taxon>asterids</taxon>
        <taxon>lamiids</taxon>
        <taxon>Lamiales</taxon>
        <taxon>Lamiaceae</taxon>
        <taxon>Nepetoideae</taxon>
        <taxon>Mentheae</taxon>
        <taxon>Salviinae</taxon>
        <taxon>Salvia</taxon>
        <taxon>Salvia subgen. Calosphace</taxon>
        <taxon>core Calosphace</taxon>
    </lineage>
</organism>
<feature type="region of interest" description="Disordered" evidence="3">
    <location>
        <begin position="1"/>
        <end position="182"/>
    </location>
</feature>
<evidence type="ECO:0000313" key="5">
    <source>
        <dbReference type="EMBL" id="KAG6398658.1"/>
    </source>
</evidence>
<dbReference type="SUPFAM" id="SSF47370">
    <property type="entry name" value="Bromodomain"/>
    <property type="match status" value="1"/>
</dbReference>